<evidence type="ECO:0000313" key="10">
    <source>
        <dbReference type="Proteomes" id="UP000681526"/>
    </source>
</evidence>
<feature type="transmembrane region" description="Helical" evidence="7">
    <location>
        <begin position="128"/>
        <end position="154"/>
    </location>
</feature>
<evidence type="ECO:0000256" key="4">
    <source>
        <dbReference type="ARBA" id="ARBA00022692"/>
    </source>
</evidence>
<proteinExistence type="predicted"/>
<evidence type="ECO:0000259" key="8">
    <source>
        <dbReference type="PROSITE" id="PS50850"/>
    </source>
</evidence>
<feature type="transmembrane region" description="Helical" evidence="7">
    <location>
        <begin position="160"/>
        <end position="178"/>
    </location>
</feature>
<comment type="caution">
    <text evidence="9">The sequence shown here is derived from an EMBL/GenBank/DDBJ whole genome shotgun (WGS) entry which is preliminary data.</text>
</comment>
<name>A0ABN7RQR9_THEXY</name>
<evidence type="ECO:0000256" key="5">
    <source>
        <dbReference type="ARBA" id="ARBA00022989"/>
    </source>
</evidence>
<evidence type="ECO:0000256" key="6">
    <source>
        <dbReference type="ARBA" id="ARBA00023136"/>
    </source>
</evidence>
<dbReference type="Gene3D" id="1.20.1250.20">
    <property type="entry name" value="MFS general substrate transporter like domains"/>
    <property type="match status" value="1"/>
</dbReference>
<organism evidence="9 10">
    <name type="scientific">Thermobacillus xylanilyticus</name>
    <dbReference type="NCBI Taxonomy" id="76633"/>
    <lineage>
        <taxon>Bacteria</taxon>
        <taxon>Bacillati</taxon>
        <taxon>Bacillota</taxon>
        <taxon>Bacilli</taxon>
        <taxon>Bacillales</taxon>
        <taxon>Paenibacillaceae</taxon>
        <taxon>Thermobacillus</taxon>
    </lineage>
</organism>
<reference evidence="9 10" key="1">
    <citation type="submission" date="2021-04" db="EMBL/GenBank/DDBJ databases">
        <authorList>
            <person name="Rakotoarivonina H."/>
        </authorList>
    </citation>
    <scope>NUCLEOTIDE SEQUENCE [LARGE SCALE GENOMIC DNA]</scope>
    <source>
        <strain evidence="9 10">XE</strain>
    </source>
</reference>
<evidence type="ECO:0000256" key="2">
    <source>
        <dbReference type="ARBA" id="ARBA00022448"/>
    </source>
</evidence>
<feature type="transmembrane region" description="Helical" evidence="7">
    <location>
        <begin position="199"/>
        <end position="223"/>
    </location>
</feature>
<feature type="transmembrane region" description="Helical" evidence="7">
    <location>
        <begin position="293"/>
        <end position="314"/>
    </location>
</feature>
<dbReference type="PANTHER" id="PTHR43124:SF10">
    <property type="entry name" value="PURINE EFFLUX PUMP PBUE"/>
    <property type="match status" value="1"/>
</dbReference>
<keyword evidence="10" id="KW-1185">Reference proteome</keyword>
<keyword evidence="6 7" id="KW-0472">Membrane</keyword>
<feature type="transmembrane region" description="Helical" evidence="7">
    <location>
        <begin position="69"/>
        <end position="93"/>
    </location>
</feature>
<feature type="transmembrane region" description="Helical" evidence="7">
    <location>
        <begin position="43"/>
        <end position="62"/>
    </location>
</feature>
<keyword evidence="5 7" id="KW-1133">Transmembrane helix</keyword>
<feature type="domain" description="Major facilitator superfamily (MFS) profile" evidence="8">
    <location>
        <begin position="4"/>
        <end position="383"/>
    </location>
</feature>
<feature type="transmembrane region" description="Helical" evidence="7">
    <location>
        <begin position="235"/>
        <end position="257"/>
    </location>
</feature>
<feature type="transmembrane region" description="Helical" evidence="7">
    <location>
        <begin position="269"/>
        <end position="287"/>
    </location>
</feature>
<dbReference type="Proteomes" id="UP000681526">
    <property type="component" value="Unassembled WGS sequence"/>
</dbReference>
<dbReference type="RefSeq" id="WP_213483632.1">
    <property type="nucleotide sequence ID" value="NZ_CAJRAY010000019.1"/>
</dbReference>
<dbReference type="SUPFAM" id="SSF103473">
    <property type="entry name" value="MFS general substrate transporter"/>
    <property type="match status" value="1"/>
</dbReference>
<accession>A0ABN7RQR9</accession>
<dbReference type="InterPro" id="IPR036259">
    <property type="entry name" value="MFS_trans_sf"/>
</dbReference>
<dbReference type="EMBL" id="CAJRAY010000019">
    <property type="protein sequence ID" value="CAG5080628.1"/>
    <property type="molecule type" value="Genomic_DNA"/>
</dbReference>
<dbReference type="Pfam" id="PF07690">
    <property type="entry name" value="MFS_1"/>
    <property type="match status" value="1"/>
</dbReference>
<keyword evidence="2" id="KW-0813">Transport</keyword>
<feature type="transmembrane region" description="Helical" evidence="7">
    <location>
        <begin position="99"/>
        <end position="121"/>
    </location>
</feature>
<keyword evidence="3" id="KW-1003">Cell membrane</keyword>
<comment type="subcellular location">
    <subcellularLocation>
        <location evidence="1">Cell membrane</location>
        <topology evidence="1">Multi-pass membrane protein</topology>
    </subcellularLocation>
</comment>
<dbReference type="InterPro" id="IPR011701">
    <property type="entry name" value="MFS"/>
</dbReference>
<gene>
    <name evidence="9" type="primary">txxe334-araJ</name>
    <name evidence="9" type="ORF">TXXE_04330</name>
</gene>
<dbReference type="InterPro" id="IPR050189">
    <property type="entry name" value="MFS_Efflux_Transporters"/>
</dbReference>
<feature type="transmembrane region" description="Helical" evidence="7">
    <location>
        <begin position="326"/>
        <end position="352"/>
    </location>
</feature>
<protein>
    <submittedName>
        <fullName evidence="9">MFS transporter, arabinose efflux permease</fullName>
    </submittedName>
</protein>
<evidence type="ECO:0000256" key="3">
    <source>
        <dbReference type="ARBA" id="ARBA00022475"/>
    </source>
</evidence>
<sequence>MNYRLFILALGTFAIGTEGFMIAGVLPMLAQDLHVSLPAAGQLVTAFSLAYAFGSPLLAMVTGRVERRALFLGALLLFALANVLCGMANHYGLLLSGRVMAAFGAALFVPAASAAAADLVAPEHRGKALAVVIGGQTVALASGVPIGTWVAHAFHWRTTFWMVGILALIAAILVRWRFPVMDAAASARLRDRLAQLRRPVIWTSLLATVCWGTGAFTVYTYIADVFGQLGATPRMISLVLLIWGVSSLIGSTLGGFAVDRFGSARTIPLTLTALFAALTLLSVLTSGPPTHQALAIGIAAMAVWGVSAWAFNPAQQHRLIALSGKAAGLVVSLNPSAIYLGSALGAAVGGLAVSYGHAAGLGYIGGVCELLAIGAFAASRIRERRTAAGD</sequence>
<evidence type="ECO:0000256" key="1">
    <source>
        <dbReference type="ARBA" id="ARBA00004651"/>
    </source>
</evidence>
<dbReference type="InterPro" id="IPR020846">
    <property type="entry name" value="MFS_dom"/>
</dbReference>
<dbReference type="PROSITE" id="PS50850">
    <property type="entry name" value="MFS"/>
    <property type="match status" value="1"/>
</dbReference>
<keyword evidence="4 7" id="KW-0812">Transmembrane</keyword>
<feature type="transmembrane region" description="Helical" evidence="7">
    <location>
        <begin position="358"/>
        <end position="378"/>
    </location>
</feature>
<dbReference type="PANTHER" id="PTHR43124">
    <property type="entry name" value="PURINE EFFLUX PUMP PBUE"/>
    <property type="match status" value="1"/>
</dbReference>
<evidence type="ECO:0000313" key="9">
    <source>
        <dbReference type="EMBL" id="CAG5080628.1"/>
    </source>
</evidence>
<dbReference type="CDD" id="cd17324">
    <property type="entry name" value="MFS_NepI_like"/>
    <property type="match status" value="1"/>
</dbReference>
<evidence type="ECO:0000256" key="7">
    <source>
        <dbReference type="SAM" id="Phobius"/>
    </source>
</evidence>